<evidence type="ECO:0000256" key="10">
    <source>
        <dbReference type="ARBA" id="ARBA00022679"/>
    </source>
</evidence>
<dbReference type="Pfam" id="PF01148">
    <property type="entry name" value="CTP_transf_1"/>
    <property type="match status" value="1"/>
</dbReference>
<evidence type="ECO:0000256" key="5">
    <source>
        <dbReference type="ARBA" id="ARBA00010185"/>
    </source>
</evidence>
<comment type="pathway">
    <text evidence="3 18">Phospholipid metabolism; CDP-diacylglycerol biosynthesis; CDP-diacylglycerol from sn-glycerol 3-phosphate: step 3/3.</text>
</comment>
<dbReference type="InterPro" id="IPR000374">
    <property type="entry name" value="PC_trans"/>
</dbReference>
<keyword evidence="9" id="KW-0444">Lipid biosynthesis</keyword>
<dbReference type="UniPathway" id="UPA00557">
    <property type="reaction ID" value="UER00614"/>
</dbReference>
<keyword evidence="15 19" id="KW-0472">Membrane</keyword>
<accession>A0A068QYS5</accession>
<comment type="similarity">
    <text evidence="5 18">Belongs to the CDS family.</text>
</comment>
<evidence type="ECO:0000313" key="20">
    <source>
        <dbReference type="EMBL" id="CDG18990.1"/>
    </source>
</evidence>
<dbReference type="PANTHER" id="PTHR46382">
    <property type="entry name" value="PHOSPHATIDATE CYTIDYLYLTRANSFERASE"/>
    <property type="match status" value="1"/>
</dbReference>
<dbReference type="EMBL" id="VNHN01000022">
    <property type="protein sequence ID" value="TYP07552.1"/>
    <property type="molecule type" value="Genomic_DNA"/>
</dbReference>
<protein>
    <recommendedName>
        <fullName evidence="7 18">Phosphatidate cytidylyltransferase</fullName>
        <ecNumber evidence="6 18">2.7.7.41</ecNumber>
    </recommendedName>
</protein>
<evidence type="ECO:0000256" key="6">
    <source>
        <dbReference type="ARBA" id="ARBA00012487"/>
    </source>
</evidence>
<feature type="transmembrane region" description="Helical" evidence="19">
    <location>
        <begin position="117"/>
        <end position="138"/>
    </location>
</feature>
<dbReference type="STRING" id="351671.XDD1_3300"/>
<dbReference type="GO" id="GO:0005886">
    <property type="term" value="C:plasma membrane"/>
    <property type="evidence" value="ECO:0007669"/>
    <property type="project" value="UniProtKB-SubCell"/>
</dbReference>
<comment type="subcellular location">
    <subcellularLocation>
        <location evidence="2">Cell membrane</location>
        <topology evidence="2">Multi-pass membrane protein</topology>
    </subcellularLocation>
</comment>
<evidence type="ECO:0000256" key="3">
    <source>
        <dbReference type="ARBA" id="ARBA00005119"/>
    </source>
</evidence>
<feature type="transmembrane region" description="Helical" evidence="19">
    <location>
        <begin position="267"/>
        <end position="285"/>
    </location>
</feature>
<feature type="transmembrane region" description="Helical" evidence="19">
    <location>
        <begin position="30"/>
        <end position="49"/>
    </location>
</feature>
<keyword evidence="13 19" id="KW-1133">Transmembrane helix</keyword>
<evidence type="ECO:0000256" key="15">
    <source>
        <dbReference type="ARBA" id="ARBA00023136"/>
    </source>
</evidence>
<reference evidence="21 23" key="2">
    <citation type="submission" date="2019-07" db="EMBL/GenBank/DDBJ databases">
        <title>Genomic Encyclopedia of Type Strains, Phase I: the one thousand microbial genomes (KMG-I) project.</title>
        <authorList>
            <person name="Kyrpides N."/>
        </authorList>
    </citation>
    <scope>NUCLEOTIDE SEQUENCE [LARGE SCALE GENOMIC DNA]</scope>
    <source>
        <strain evidence="21 23">DSM 17909</strain>
    </source>
</reference>
<dbReference type="GO" id="GO:0016024">
    <property type="term" value="P:CDP-diacylglycerol biosynthetic process"/>
    <property type="evidence" value="ECO:0007669"/>
    <property type="project" value="UniProtKB-UniPathway"/>
</dbReference>
<keyword evidence="12 18" id="KW-0548">Nucleotidyltransferase</keyword>
<evidence type="ECO:0000256" key="11">
    <source>
        <dbReference type="ARBA" id="ARBA00022692"/>
    </source>
</evidence>
<evidence type="ECO:0000256" key="17">
    <source>
        <dbReference type="ARBA" id="ARBA00023264"/>
    </source>
</evidence>
<dbReference type="Proteomes" id="UP000324170">
    <property type="component" value="Unassembled WGS sequence"/>
</dbReference>
<keyword evidence="16" id="KW-0594">Phospholipid biosynthesis</keyword>
<dbReference type="Proteomes" id="UP000032721">
    <property type="component" value="Chromosome"/>
</dbReference>
<comment type="pathway">
    <text evidence="4">Lipid metabolism.</text>
</comment>
<evidence type="ECO:0000256" key="18">
    <source>
        <dbReference type="RuleBase" id="RU003938"/>
    </source>
</evidence>
<evidence type="ECO:0000256" key="2">
    <source>
        <dbReference type="ARBA" id="ARBA00004651"/>
    </source>
</evidence>
<evidence type="ECO:0000256" key="12">
    <source>
        <dbReference type="ARBA" id="ARBA00022695"/>
    </source>
</evidence>
<dbReference type="EC" id="2.7.7.41" evidence="6 18"/>
<feature type="transmembrane region" description="Helical" evidence="19">
    <location>
        <begin position="192"/>
        <end position="208"/>
    </location>
</feature>
<comment type="catalytic activity">
    <reaction evidence="1 18">
        <text>a 1,2-diacyl-sn-glycero-3-phosphate + CTP + H(+) = a CDP-1,2-diacyl-sn-glycerol + diphosphate</text>
        <dbReference type="Rhea" id="RHEA:16229"/>
        <dbReference type="ChEBI" id="CHEBI:15378"/>
        <dbReference type="ChEBI" id="CHEBI:33019"/>
        <dbReference type="ChEBI" id="CHEBI:37563"/>
        <dbReference type="ChEBI" id="CHEBI:58332"/>
        <dbReference type="ChEBI" id="CHEBI:58608"/>
        <dbReference type="EC" id="2.7.7.41"/>
    </reaction>
</comment>
<sequence length="287" mass="31122">MLKYRLLTTLILIPLVIVALFFLPPSGFGLVVIAVSALAAWEWGQFAGLFTQAKRITLAVLCAVGLLALQYSLADFSHLIDKPQIIYLLWAGMLWWVAAILLVVTYPASASVWKSSVALRLLFGVLTIVPFYCGMMVLRTQGYENNPYDGAWWLLYVMLLVWAADSGAYIFGRTLGRHKMAPKVSPGKTLEGLVGGLLTAALISWLFSKFAPVPAMPEHLLLISAVVVIASVFGDLAESMFKRESGIKDSSQLIPGHGGVMDRVDSLTAAVPVFAGLVMLISSGFTL</sequence>
<evidence type="ECO:0000256" key="4">
    <source>
        <dbReference type="ARBA" id="ARBA00005189"/>
    </source>
</evidence>
<feature type="transmembrane region" description="Helical" evidence="19">
    <location>
        <begin position="56"/>
        <end position="73"/>
    </location>
</feature>
<keyword evidence="17" id="KW-1208">Phospholipid metabolism</keyword>
<dbReference type="KEGG" id="xdo:XDD1_3300"/>
<dbReference type="RefSeq" id="WP_045972496.1">
    <property type="nucleotide sequence ID" value="NZ_CAWMED010000001.1"/>
</dbReference>
<feature type="transmembrane region" description="Helical" evidence="19">
    <location>
        <begin position="7"/>
        <end position="24"/>
    </location>
</feature>
<evidence type="ECO:0000256" key="13">
    <source>
        <dbReference type="ARBA" id="ARBA00022989"/>
    </source>
</evidence>
<dbReference type="EMBL" id="FO704550">
    <property type="protein sequence ID" value="CDG18990.1"/>
    <property type="molecule type" value="Genomic_DNA"/>
</dbReference>
<keyword evidence="10 18" id="KW-0808">Transferase</keyword>
<evidence type="ECO:0000256" key="14">
    <source>
        <dbReference type="ARBA" id="ARBA00023098"/>
    </source>
</evidence>
<evidence type="ECO:0000256" key="1">
    <source>
        <dbReference type="ARBA" id="ARBA00001698"/>
    </source>
</evidence>
<proteinExistence type="inferred from homology"/>
<evidence type="ECO:0000256" key="7">
    <source>
        <dbReference type="ARBA" id="ARBA00019373"/>
    </source>
</evidence>
<evidence type="ECO:0000313" key="23">
    <source>
        <dbReference type="Proteomes" id="UP000324170"/>
    </source>
</evidence>
<evidence type="ECO:0000256" key="16">
    <source>
        <dbReference type="ARBA" id="ARBA00023209"/>
    </source>
</evidence>
<evidence type="ECO:0000256" key="19">
    <source>
        <dbReference type="SAM" id="Phobius"/>
    </source>
</evidence>
<evidence type="ECO:0000313" key="21">
    <source>
        <dbReference type="EMBL" id="TYP07552.1"/>
    </source>
</evidence>
<evidence type="ECO:0000256" key="8">
    <source>
        <dbReference type="ARBA" id="ARBA00022475"/>
    </source>
</evidence>
<evidence type="ECO:0000256" key="9">
    <source>
        <dbReference type="ARBA" id="ARBA00022516"/>
    </source>
</evidence>
<dbReference type="NCBIfam" id="NF008635">
    <property type="entry name" value="PRK11624.1"/>
    <property type="match status" value="1"/>
</dbReference>
<dbReference type="OrthoDB" id="9799199at2"/>
<evidence type="ECO:0000313" key="22">
    <source>
        <dbReference type="Proteomes" id="UP000032721"/>
    </source>
</evidence>
<dbReference type="HOGENOM" id="CLU_037294_1_2_6"/>
<keyword evidence="14" id="KW-0443">Lipid metabolism</keyword>
<dbReference type="PROSITE" id="PS01315">
    <property type="entry name" value="CDS"/>
    <property type="match status" value="1"/>
</dbReference>
<organism evidence="20 22">
    <name type="scientific">Xenorhabdus doucetiae</name>
    <dbReference type="NCBI Taxonomy" id="351671"/>
    <lineage>
        <taxon>Bacteria</taxon>
        <taxon>Pseudomonadati</taxon>
        <taxon>Pseudomonadota</taxon>
        <taxon>Gammaproteobacteria</taxon>
        <taxon>Enterobacterales</taxon>
        <taxon>Morganellaceae</taxon>
        <taxon>Xenorhabdus</taxon>
    </lineage>
</organism>
<gene>
    <name evidence="20" type="primary">cdsA</name>
    <name evidence="21" type="ORF">LY16_01686</name>
    <name evidence="20" type="ORF">XDD1_3300</name>
</gene>
<keyword evidence="23" id="KW-1185">Reference proteome</keyword>
<dbReference type="AlphaFoldDB" id="A0A068QYS5"/>
<keyword evidence="8" id="KW-1003">Cell membrane</keyword>
<feature type="transmembrane region" description="Helical" evidence="19">
    <location>
        <begin position="85"/>
        <end position="105"/>
    </location>
</feature>
<reference evidence="20 22" key="1">
    <citation type="submission" date="2013-07" db="EMBL/GenBank/DDBJ databases">
        <authorList>
            <person name="Genoscope - CEA"/>
        </authorList>
    </citation>
    <scope>NUCLEOTIDE SEQUENCE [LARGE SCALE GENOMIC DNA]</scope>
    <source>
        <strain evidence="20">FRM16</strain>
        <strain evidence="22">FRM16 / DSM 17909</strain>
    </source>
</reference>
<dbReference type="PANTHER" id="PTHR46382:SF1">
    <property type="entry name" value="PHOSPHATIDATE CYTIDYLYLTRANSFERASE"/>
    <property type="match status" value="1"/>
</dbReference>
<dbReference type="GO" id="GO:0004605">
    <property type="term" value="F:phosphatidate cytidylyltransferase activity"/>
    <property type="evidence" value="ECO:0007669"/>
    <property type="project" value="UniProtKB-EC"/>
</dbReference>
<feature type="transmembrane region" description="Helical" evidence="19">
    <location>
        <begin position="150"/>
        <end position="171"/>
    </location>
</feature>
<keyword evidence="11 18" id="KW-0812">Transmembrane</keyword>
<name>A0A068QYS5_9GAMM</name>